<evidence type="ECO:0000313" key="1">
    <source>
        <dbReference type="EMBL" id="SFD83318.1"/>
    </source>
</evidence>
<dbReference type="Proteomes" id="UP000199400">
    <property type="component" value="Unassembled WGS sequence"/>
</dbReference>
<keyword evidence="2" id="KW-1185">Reference proteome</keyword>
<organism evidence="1 2">
    <name type="scientific">Nannocystis exedens</name>
    <dbReference type="NCBI Taxonomy" id="54"/>
    <lineage>
        <taxon>Bacteria</taxon>
        <taxon>Pseudomonadati</taxon>
        <taxon>Myxococcota</taxon>
        <taxon>Polyangia</taxon>
        <taxon>Nannocystales</taxon>
        <taxon>Nannocystaceae</taxon>
        <taxon>Nannocystis</taxon>
    </lineage>
</organism>
<accession>A0A1I1VMP5</accession>
<sequence length="434" mass="45001">MPDVPSPYVYAALLATFSFAGTARAELPAPADFSVSYYVTDESGEFVRPMVERDFYSSLNRARCECGQQVGIQVQAKDGAELDLAAKIQAFVGTECAEAESSIVGQFLRCGALADALAATFAQGVTGAFHPAFLASGVDPSSPTRDVAGAETILGNACDGLFEGETSLWMCDPGANNTAGCQPEEFFYGPDSALSQLSAIPTLKFDFQPPLLDVENLTVEPGDGGVELHWDLPASGDIQGFRVLCEEAATGASPGLDFPTPELAEVPTSNHYFTAGNLCGDRPFSTVKAAPADVTDPGKCGNGVVEAGEACDDGDDNGPAGLCDESCGLRVSPSLHALDWDHVCSDHLPFSSKGAAIHGLENGKTYNFVLVSYDVFGNPRVHGRVVAATPDESFPGVGGGLEGEGCACAAGDSGGPGVLSLSLVALLGLARRRR</sequence>
<dbReference type="InterPro" id="IPR017756">
    <property type="entry name" value="TM_Gly-Cys-Arg_CS"/>
</dbReference>
<protein>
    <submittedName>
        <fullName evidence="1">Myxococcales GC_trans_RRR domain-containing protein/MYXO-CTERM domain-containing protein</fullName>
    </submittedName>
</protein>
<dbReference type="EMBL" id="FOMX01000005">
    <property type="protein sequence ID" value="SFD83318.1"/>
    <property type="molecule type" value="Genomic_DNA"/>
</dbReference>
<gene>
    <name evidence="1" type="ORF">SAMN02745121_01718</name>
</gene>
<reference evidence="2" key="1">
    <citation type="submission" date="2016-10" db="EMBL/GenBank/DDBJ databases">
        <authorList>
            <person name="Varghese N."/>
            <person name="Submissions S."/>
        </authorList>
    </citation>
    <scope>NUCLEOTIDE SEQUENCE [LARGE SCALE GENOMIC DNA]</scope>
    <source>
        <strain evidence="2">ATCC 25963</strain>
    </source>
</reference>
<name>A0A1I1VMP5_9BACT</name>
<proteinExistence type="predicted"/>
<dbReference type="InterPro" id="IPR024038">
    <property type="entry name" value="MYXO-CTERM"/>
</dbReference>
<dbReference type="NCBIfam" id="TIGR03901">
    <property type="entry name" value="MYXO-CTERM"/>
    <property type="match status" value="1"/>
</dbReference>
<evidence type="ECO:0000313" key="2">
    <source>
        <dbReference type="Proteomes" id="UP000199400"/>
    </source>
</evidence>
<dbReference type="NCBIfam" id="TIGR03382">
    <property type="entry name" value="GC_trans_RRR"/>
    <property type="match status" value="1"/>
</dbReference>
<dbReference type="AlphaFoldDB" id="A0A1I1VMP5"/>